<feature type="transmembrane region" description="Helical" evidence="1">
    <location>
        <begin position="54"/>
        <end position="78"/>
    </location>
</feature>
<dbReference type="EMBL" id="UINC01016178">
    <property type="protein sequence ID" value="SVA67559.1"/>
    <property type="molecule type" value="Genomic_DNA"/>
</dbReference>
<sequence>MALQPQIDDDSYAKIILSSIKSPNFWSIILGFVGIFAVILGGSIHLAFDDLKDLSLWVLMAGTGLILLALVLSPRAVAMFLAGRKGRYGVNVAIMTLAFFVILLIANYLMYQNPKRIDVTATRFFTLSEQTYGILDNLSKNNQSVHAYAFFVSSVSSDNQRQSAEDLLNEFDRRSTNFSFSFVDPELNRTEALRYNVTTYPSIVFEADDGKFEGVTLLTEQDFVTGILIATGTEQKVIYFLTGHGETSVSRDPMTGAIGLEGLDLAI</sequence>
<dbReference type="InterPro" id="IPR036249">
    <property type="entry name" value="Thioredoxin-like_sf"/>
</dbReference>
<evidence type="ECO:0000259" key="2">
    <source>
        <dbReference type="Pfam" id="PF23357"/>
    </source>
</evidence>
<keyword evidence="1" id="KW-1133">Transmembrane helix</keyword>
<name>A0A381XS20_9ZZZZ</name>
<feature type="non-terminal residue" evidence="3">
    <location>
        <position position="1"/>
    </location>
</feature>
<feature type="transmembrane region" description="Helical" evidence="1">
    <location>
        <begin position="25"/>
        <end position="48"/>
    </location>
</feature>
<protein>
    <recommendedName>
        <fullName evidence="2">DUF7088 domain-containing protein</fullName>
    </recommendedName>
</protein>
<proteinExistence type="predicted"/>
<keyword evidence="1" id="KW-0812">Transmembrane</keyword>
<feature type="domain" description="DUF7088" evidence="2">
    <location>
        <begin position="123"/>
        <end position="209"/>
    </location>
</feature>
<accession>A0A381XS20</accession>
<keyword evidence="1" id="KW-0472">Membrane</keyword>
<dbReference type="InterPro" id="IPR055396">
    <property type="entry name" value="DUF7088"/>
</dbReference>
<feature type="non-terminal residue" evidence="3">
    <location>
        <position position="267"/>
    </location>
</feature>
<organism evidence="3">
    <name type="scientific">marine metagenome</name>
    <dbReference type="NCBI Taxonomy" id="408172"/>
    <lineage>
        <taxon>unclassified sequences</taxon>
        <taxon>metagenomes</taxon>
        <taxon>ecological metagenomes</taxon>
    </lineage>
</organism>
<dbReference type="AlphaFoldDB" id="A0A381XS20"/>
<gene>
    <name evidence="3" type="ORF">METZ01_LOCUS120413</name>
</gene>
<dbReference type="Pfam" id="PF23357">
    <property type="entry name" value="DUF7088"/>
    <property type="match status" value="1"/>
</dbReference>
<reference evidence="3" key="1">
    <citation type="submission" date="2018-05" db="EMBL/GenBank/DDBJ databases">
        <authorList>
            <person name="Lanie J.A."/>
            <person name="Ng W.-L."/>
            <person name="Kazmierczak K.M."/>
            <person name="Andrzejewski T.M."/>
            <person name="Davidsen T.M."/>
            <person name="Wayne K.J."/>
            <person name="Tettelin H."/>
            <person name="Glass J.I."/>
            <person name="Rusch D."/>
            <person name="Podicherti R."/>
            <person name="Tsui H.-C.T."/>
            <person name="Winkler M.E."/>
        </authorList>
    </citation>
    <scope>NUCLEOTIDE SEQUENCE</scope>
</reference>
<dbReference type="Gene3D" id="3.40.30.10">
    <property type="entry name" value="Glutaredoxin"/>
    <property type="match status" value="1"/>
</dbReference>
<dbReference type="SUPFAM" id="SSF52833">
    <property type="entry name" value="Thioredoxin-like"/>
    <property type="match status" value="1"/>
</dbReference>
<evidence type="ECO:0000256" key="1">
    <source>
        <dbReference type="SAM" id="Phobius"/>
    </source>
</evidence>
<feature type="transmembrane region" description="Helical" evidence="1">
    <location>
        <begin position="90"/>
        <end position="111"/>
    </location>
</feature>
<evidence type="ECO:0000313" key="3">
    <source>
        <dbReference type="EMBL" id="SVA67559.1"/>
    </source>
</evidence>